<evidence type="ECO:0000256" key="1">
    <source>
        <dbReference type="ARBA" id="ARBA00006762"/>
    </source>
</evidence>
<keyword evidence="2 6" id="KW-0132">Cell division</keyword>
<dbReference type="InParanoid" id="I7MB82"/>
<keyword evidence="3 6" id="KW-0498">Mitosis</keyword>
<gene>
    <name evidence="9" type="ORF">TTHERM_00526690</name>
</gene>
<dbReference type="CDD" id="cd08366">
    <property type="entry name" value="APC10"/>
    <property type="match status" value="1"/>
</dbReference>
<keyword evidence="5 6" id="KW-0131">Cell cycle</keyword>
<dbReference type="GO" id="GO:0005680">
    <property type="term" value="C:anaphase-promoting complex"/>
    <property type="evidence" value="ECO:0007669"/>
    <property type="project" value="InterPro"/>
</dbReference>
<dbReference type="Pfam" id="PF03256">
    <property type="entry name" value="ANAPC10"/>
    <property type="match status" value="1"/>
</dbReference>
<dbReference type="FunCoup" id="I7MB82">
    <property type="interactions" value="308"/>
</dbReference>
<dbReference type="STRING" id="312017.I7MB82"/>
<dbReference type="PROSITE" id="PS51284">
    <property type="entry name" value="DOC"/>
    <property type="match status" value="1"/>
</dbReference>
<dbReference type="PANTHER" id="PTHR12936:SF0">
    <property type="entry name" value="ANAPHASE-PROMOTING COMPLEX SUBUNIT 10"/>
    <property type="match status" value="1"/>
</dbReference>
<dbReference type="KEGG" id="tet:TTHERM_00526690"/>
<sequence length="189" mass="21820">MNEGKEYVQIQGKPQPNNQRREIGDDAVWTLSSAKPGNGVDQLRDGDEKTFWQSDGNQPHLINIQFLKKMRVQEVAMYLDFKTDESYTPSKISIRAGTNLQDLKENVYVELVEPSGWYIFPLKTKLLDESEKPYILTMNLQIAILQNQHSGKDTHIRQVLVFGPREKQNQGLGFPDFKSPEITQYYSIR</sequence>
<evidence type="ECO:0000256" key="7">
    <source>
        <dbReference type="SAM" id="MobiDB-lite"/>
    </source>
</evidence>
<evidence type="ECO:0000256" key="3">
    <source>
        <dbReference type="ARBA" id="ARBA00022776"/>
    </source>
</evidence>
<evidence type="ECO:0000256" key="6">
    <source>
        <dbReference type="PIRNR" id="PIRNR028841"/>
    </source>
</evidence>
<dbReference type="GO" id="GO:0031145">
    <property type="term" value="P:anaphase-promoting complex-dependent catabolic process"/>
    <property type="evidence" value="ECO:0007669"/>
    <property type="project" value="InterPro"/>
</dbReference>
<dbReference type="eggNOG" id="KOG3437">
    <property type="taxonomic scope" value="Eukaryota"/>
</dbReference>
<dbReference type="OrthoDB" id="24948at2759"/>
<evidence type="ECO:0000256" key="2">
    <source>
        <dbReference type="ARBA" id="ARBA00022618"/>
    </source>
</evidence>
<keyword evidence="10" id="KW-1185">Reference proteome</keyword>
<organism evidence="9 10">
    <name type="scientific">Tetrahymena thermophila (strain SB210)</name>
    <dbReference type="NCBI Taxonomy" id="312017"/>
    <lineage>
        <taxon>Eukaryota</taxon>
        <taxon>Sar</taxon>
        <taxon>Alveolata</taxon>
        <taxon>Ciliophora</taxon>
        <taxon>Intramacronucleata</taxon>
        <taxon>Oligohymenophorea</taxon>
        <taxon>Hymenostomatida</taxon>
        <taxon>Tetrahymenina</taxon>
        <taxon>Tetrahymenidae</taxon>
        <taxon>Tetrahymena</taxon>
    </lineage>
</organism>
<dbReference type="Gene3D" id="2.60.120.260">
    <property type="entry name" value="Galactose-binding domain-like"/>
    <property type="match status" value="1"/>
</dbReference>
<name>I7MB82_TETTS</name>
<dbReference type="AlphaFoldDB" id="I7MB82"/>
<feature type="domain" description="DOC" evidence="8">
    <location>
        <begin position="1"/>
        <end position="188"/>
    </location>
</feature>
<dbReference type="RefSeq" id="XP_001028080.2">
    <property type="nucleotide sequence ID" value="XM_001028080.3"/>
</dbReference>
<evidence type="ECO:0000256" key="5">
    <source>
        <dbReference type="ARBA" id="ARBA00023306"/>
    </source>
</evidence>
<dbReference type="InterPro" id="IPR004939">
    <property type="entry name" value="APC_su10/DOC_dom"/>
</dbReference>
<comment type="similarity">
    <text evidence="1 6">Belongs to the APC10 family.</text>
</comment>
<protein>
    <recommendedName>
        <fullName evidence="6">Anaphase-promoting complex subunit 10</fullName>
    </recommendedName>
</protein>
<proteinExistence type="inferred from homology"/>
<dbReference type="PIRSF" id="PIRSF028841">
    <property type="entry name" value="APC10_sub"/>
    <property type="match status" value="1"/>
</dbReference>
<dbReference type="GO" id="GO:0070979">
    <property type="term" value="P:protein K11-linked ubiquitination"/>
    <property type="evidence" value="ECO:0007669"/>
    <property type="project" value="TreeGrafter"/>
</dbReference>
<feature type="region of interest" description="Disordered" evidence="7">
    <location>
        <begin position="1"/>
        <end position="21"/>
    </location>
</feature>
<dbReference type="FunFam" id="2.60.120.260:FF:000122">
    <property type="entry name" value="Anaphase-promoting complex subunit 10"/>
    <property type="match status" value="1"/>
</dbReference>
<reference evidence="10" key="1">
    <citation type="journal article" date="2006" name="PLoS Biol.">
        <title>Macronuclear genome sequence of the ciliate Tetrahymena thermophila, a model eukaryote.</title>
        <authorList>
            <person name="Eisen J.A."/>
            <person name="Coyne R.S."/>
            <person name="Wu M."/>
            <person name="Wu D."/>
            <person name="Thiagarajan M."/>
            <person name="Wortman J.R."/>
            <person name="Badger J.H."/>
            <person name="Ren Q."/>
            <person name="Amedeo P."/>
            <person name="Jones K.M."/>
            <person name="Tallon L.J."/>
            <person name="Delcher A.L."/>
            <person name="Salzberg S.L."/>
            <person name="Silva J.C."/>
            <person name="Haas B.J."/>
            <person name="Majoros W.H."/>
            <person name="Farzad M."/>
            <person name="Carlton J.M."/>
            <person name="Smith R.K. Jr."/>
            <person name="Garg J."/>
            <person name="Pearlman R.E."/>
            <person name="Karrer K.M."/>
            <person name="Sun L."/>
            <person name="Manning G."/>
            <person name="Elde N.C."/>
            <person name="Turkewitz A.P."/>
            <person name="Asai D.J."/>
            <person name="Wilkes D.E."/>
            <person name="Wang Y."/>
            <person name="Cai H."/>
            <person name="Collins K."/>
            <person name="Stewart B.A."/>
            <person name="Lee S.R."/>
            <person name="Wilamowska K."/>
            <person name="Weinberg Z."/>
            <person name="Ruzzo W.L."/>
            <person name="Wloga D."/>
            <person name="Gaertig J."/>
            <person name="Frankel J."/>
            <person name="Tsao C.-C."/>
            <person name="Gorovsky M.A."/>
            <person name="Keeling P.J."/>
            <person name="Waller R.F."/>
            <person name="Patron N.J."/>
            <person name="Cherry J.M."/>
            <person name="Stover N.A."/>
            <person name="Krieger C.J."/>
            <person name="del Toro C."/>
            <person name="Ryder H.F."/>
            <person name="Williamson S.C."/>
            <person name="Barbeau R.A."/>
            <person name="Hamilton E.P."/>
            <person name="Orias E."/>
        </authorList>
    </citation>
    <scope>NUCLEOTIDE SEQUENCE [LARGE SCALE GENOMIC DNA]</scope>
    <source>
        <strain evidence="10">SB210</strain>
    </source>
</reference>
<dbReference type="GO" id="GO:0051301">
    <property type="term" value="P:cell division"/>
    <property type="evidence" value="ECO:0007669"/>
    <property type="project" value="UniProtKB-KW"/>
</dbReference>
<keyword evidence="4 6" id="KW-0833">Ubl conjugation pathway</keyword>
<dbReference type="SMART" id="SM01337">
    <property type="entry name" value="APC10"/>
    <property type="match status" value="1"/>
</dbReference>
<evidence type="ECO:0000313" key="9">
    <source>
        <dbReference type="EMBL" id="EAS07838.2"/>
    </source>
</evidence>
<dbReference type="PANTHER" id="PTHR12936">
    <property type="entry name" value="ANAPHASE-PROMOTING COMPLEX 10"/>
    <property type="match status" value="1"/>
</dbReference>
<dbReference type="InterPro" id="IPR016901">
    <property type="entry name" value="APC10/Doc1"/>
</dbReference>
<dbReference type="HOGENOM" id="CLU_039415_3_0_1"/>
<dbReference type="EMBL" id="GG662209">
    <property type="protein sequence ID" value="EAS07838.2"/>
    <property type="molecule type" value="Genomic_DNA"/>
</dbReference>
<dbReference type="GeneID" id="7847037"/>
<comment type="function">
    <text evidence="6">Component of the anaphase promoting complex/cyclosome (APC/C), a cell cycle-regulated E3 ubiquitin-protein ligase complex that controls progression through mitosis and the G1 phase of the cell cycle.</text>
</comment>
<evidence type="ECO:0000313" key="10">
    <source>
        <dbReference type="Proteomes" id="UP000009168"/>
    </source>
</evidence>
<dbReference type="SUPFAM" id="SSF49785">
    <property type="entry name" value="Galactose-binding domain-like"/>
    <property type="match status" value="1"/>
</dbReference>
<evidence type="ECO:0000259" key="8">
    <source>
        <dbReference type="PROSITE" id="PS51284"/>
    </source>
</evidence>
<dbReference type="OMA" id="FITIEFP"/>
<dbReference type="Proteomes" id="UP000009168">
    <property type="component" value="Unassembled WGS sequence"/>
</dbReference>
<accession>I7MB82</accession>
<evidence type="ECO:0000256" key="4">
    <source>
        <dbReference type="ARBA" id="ARBA00022786"/>
    </source>
</evidence>
<dbReference type="InterPro" id="IPR008979">
    <property type="entry name" value="Galactose-bd-like_sf"/>
</dbReference>